<accession>A0A543AVL6</accession>
<dbReference type="PANTHER" id="PTHR43617">
    <property type="entry name" value="L-AMINO ACID N-ACETYLTRANSFERASE"/>
    <property type="match status" value="1"/>
</dbReference>
<keyword evidence="2" id="KW-0808">Transferase</keyword>
<dbReference type="AlphaFoldDB" id="A0A543AVL6"/>
<dbReference type="InterPro" id="IPR016181">
    <property type="entry name" value="Acyl_CoA_acyltransferase"/>
</dbReference>
<name>A0A543AVL6_9ACTN</name>
<dbReference type="InterPro" id="IPR050276">
    <property type="entry name" value="MshD_Acetyltransferase"/>
</dbReference>
<gene>
    <name evidence="2" type="ORF">FB566_2137</name>
</gene>
<evidence type="ECO:0000313" key="3">
    <source>
        <dbReference type="Proteomes" id="UP000317043"/>
    </source>
</evidence>
<dbReference type="PROSITE" id="PS51186">
    <property type="entry name" value="GNAT"/>
    <property type="match status" value="1"/>
</dbReference>
<sequence>MLRISTFDPTTAADGDLVPFHEIAVAMCRVDRPNDSLPSFDTVVAGLRTPYSGHRWVDYRIAEVDGRLCGWVTVSLPYPNNQDMAVLNVRVHPDHRRRGIGTRLLKAAMETVDRPIVADSGMRKDGPGHAWGLSLGLDTAQVMAIQTRRLNDTDRTAPTSVPEGYRITGWGGGTPEALLESYARARNALNDAPSGRSRQEHRQWTPDRIREVEELARDRNVEQLVTVALKSGTDEVVASTIVELHPGRNIGFVTSTAVTAAHRGRALGRAVKMELHRRLATERRDITKVHTSVNSDNGYMLHVNRQLGYQTVSTIVTFEGETAALSRRLGLN</sequence>
<dbReference type="SUPFAM" id="SSF55729">
    <property type="entry name" value="Acyl-CoA N-acyltransferases (Nat)"/>
    <property type="match status" value="2"/>
</dbReference>
<dbReference type="RefSeq" id="WP_170183242.1">
    <property type="nucleotide sequence ID" value="NZ_JBHTGS010000001.1"/>
</dbReference>
<proteinExistence type="predicted"/>
<dbReference type="Pfam" id="PF00583">
    <property type="entry name" value="Acetyltransf_1"/>
    <property type="match status" value="1"/>
</dbReference>
<dbReference type="CDD" id="cd04301">
    <property type="entry name" value="NAT_SF"/>
    <property type="match status" value="1"/>
</dbReference>
<organism evidence="2 3">
    <name type="scientific">Stackebrandtia endophytica</name>
    <dbReference type="NCBI Taxonomy" id="1496996"/>
    <lineage>
        <taxon>Bacteria</taxon>
        <taxon>Bacillati</taxon>
        <taxon>Actinomycetota</taxon>
        <taxon>Actinomycetes</taxon>
        <taxon>Glycomycetales</taxon>
        <taxon>Glycomycetaceae</taxon>
        <taxon>Stackebrandtia</taxon>
    </lineage>
</organism>
<dbReference type="InterPro" id="IPR000182">
    <property type="entry name" value="GNAT_dom"/>
</dbReference>
<keyword evidence="3" id="KW-1185">Reference proteome</keyword>
<reference evidence="2 3" key="1">
    <citation type="submission" date="2019-06" db="EMBL/GenBank/DDBJ databases">
        <title>Sequencing the genomes of 1000 actinobacteria strains.</title>
        <authorList>
            <person name="Klenk H.-P."/>
        </authorList>
    </citation>
    <scope>NUCLEOTIDE SEQUENCE [LARGE SCALE GENOMIC DNA]</scope>
    <source>
        <strain evidence="2 3">DSM 45928</strain>
    </source>
</reference>
<dbReference type="Gene3D" id="3.40.630.30">
    <property type="match status" value="1"/>
</dbReference>
<dbReference type="EMBL" id="VFOW01000001">
    <property type="protein sequence ID" value="TQL76604.1"/>
    <property type="molecule type" value="Genomic_DNA"/>
</dbReference>
<evidence type="ECO:0000259" key="1">
    <source>
        <dbReference type="PROSITE" id="PS51186"/>
    </source>
</evidence>
<dbReference type="GO" id="GO:0016747">
    <property type="term" value="F:acyltransferase activity, transferring groups other than amino-acyl groups"/>
    <property type="evidence" value="ECO:0007669"/>
    <property type="project" value="InterPro"/>
</dbReference>
<dbReference type="InParanoid" id="A0A543AVL6"/>
<evidence type="ECO:0000313" key="2">
    <source>
        <dbReference type="EMBL" id="TQL76604.1"/>
    </source>
</evidence>
<protein>
    <submittedName>
        <fullName evidence="2">Acetyltransferase (GNAT) family protein</fullName>
    </submittedName>
</protein>
<dbReference type="Proteomes" id="UP000317043">
    <property type="component" value="Unassembled WGS sequence"/>
</dbReference>
<comment type="caution">
    <text evidence="2">The sequence shown here is derived from an EMBL/GenBank/DDBJ whole genome shotgun (WGS) entry which is preliminary data.</text>
</comment>
<feature type="domain" description="N-acetyltransferase" evidence="1">
    <location>
        <begin position="2"/>
        <end position="185"/>
    </location>
</feature>